<keyword evidence="1" id="KW-1133">Transmembrane helix</keyword>
<protein>
    <submittedName>
        <fullName evidence="2">Uncharacterized protein</fullName>
    </submittedName>
</protein>
<keyword evidence="1" id="KW-0472">Membrane</keyword>
<sequence length="85" mass="9832">MKGSLCFLLWSSETEQVQALHLAAHRPGIIMIWHRFRTLLCSKLILSLTYVTHVLFLPFFFFRSRCSFPAFSSSPPCRQPCLSLL</sequence>
<feature type="transmembrane region" description="Helical" evidence="1">
    <location>
        <begin position="43"/>
        <end position="62"/>
    </location>
</feature>
<dbReference type="AlphaFoldDB" id="A0AAN6U1V7"/>
<dbReference type="GeneID" id="87823660"/>
<proteinExistence type="predicted"/>
<comment type="caution">
    <text evidence="2">The sequence shown here is derived from an EMBL/GenBank/DDBJ whole genome shotgun (WGS) entry which is preliminary data.</text>
</comment>
<evidence type="ECO:0000313" key="2">
    <source>
        <dbReference type="EMBL" id="KAK4124903.1"/>
    </source>
</evidence>
<reference evidence="2" key="2">
    <citation type="submission" date="2023-05" db="EMBL/GenBank/DDBJ databases">
        <authorList>
            <consortium name="Lawrence Berkeley National Laboratory"/>
            <person name="Steindorff A."/>
            <person name="Hensen N."/>
            <person name="Bonometti L."/>
            <person name="Westerberg I."/>
            <person name="Brannstrom I.O."/>
            <person name="Guillou S."/>
            <person name="Cros-Aarteil S."/>
            <person name="Calhoun S."/>
            <person name="Haridas S."/>
            <person name="Kuo A."/>
            <person name="Mondo S."/>
            <person name="Pangilinan J."/>
            <person name="Riley R."/>
            <person name="Labutti K."/>
            <person name="Andreopoulos B."/>
            <person name="Lipzen A."/>
            <person name="Chen C."/>
            <person name="Yanf M."/>
            <person name="Daum C."/>
            <person name="Ng V."/>
            <person name="Clum A."/>
            <person name="Ohm R."/>
            <person name="Martin F."/>
            <person name="Silar P."/>
            <person name="Natvig D."/>
            <person name="Lalanne C."/>
            <person name="Gautier V."/>
            <person name="Ament-Velasquez S.L."/>
            <person name="Kruys A."/>
            <person name="Hutchinson M.I."/>
            <person name="Powell A.J."/>
            <person name="Barry K."/>
            <person name="Miller A.N."/>
            <person name="Grigoriev I.V."/>
            <person name="Debuchy R."/>
            <person name="Gladieux P."/>
            <person name="Thoren M.H."/>
            <person name="Johannesson H."/>
        </authorList>
    </citation>
    <scope>NUCLEOTIDE SEQUENCE</scope>
    <source>
        <strain evidence="2">CBS 731.68</strain>
    </source>
</reference>
<dbReference type="RefSeq" id="XP_062648674.1">
    <property type="nucleotide sequence ID" value="XM_062786890.1"/>
</dbReference>
<organism evidence="2 3">
    <name type="scientific">Parathielavia appendiculata</name>
    <dbReference type="NCBI Taxonomy" id="2587402"/>
    <lineage>
        <taxon>Eukaryota</taxon>
        <taxon>Fungi</taxon>
        <taxon>Dikarya</taxon>
        <taxon>Ascomycota</taxon>
        <taxon>Pezizomycotina</taxon>
        <taxon>Sordariomycetes</taxon>
        <taxon>Sordariomycetidae</taxon>
        <taxon>Sordariales</taxon>
        <taxon>Chaetomiaceae</taxon>
        <taxon>Parathielavia</taxon>
    </lineage>
</organism>
<accession>A0AAN6U1V7</accession>
<dbReference type="Proteomes" id="UP001302602">
    <property type="component" value="Unassembled WGS sequence"/>
</dbReference>
<keyword evidence="3" id="KW-1185">Reference proteome</keyword>
<evidence type="ECO:0000313" key="3">
    <source>
        <dbReference type="Proteomes" id="UP001302602"/>
    </source>
</evidence>
<keyword evidence="1" id="KW-0812">Transmembrane</keyword>
<dbReference type="EMBL" id="MU853226">
    <property type="protein sequence ID" value="KAK4124903.1"/>
    <property type="molecule type" value="Genomic_DNA"/>
</dbReference>
<gene>
    <name evidence="2" type="ORF">N657DRAFT_338298</name>
</gene>
<evidence type="ECO:0000256" key="1">
    <source>
        <dbReference type="SAM" id="Phobius"/>
    </source>
</evidence>
<reference evidence="2" key="1">
    <citation type="journal article" date="2023" name="Mol. Phylogenet. Evol.">
        <title>Genome-scale phylogeny and comparative genomics of the fungal order Sordariales.</title>
        <authorList>
            <person name="Hensen N."/>
            <person name="Bonometti L."/>
            <person name="Westerberg I."/>
            <person name="Brannstrom I.O."/>
            <person name="Guillou S."/>
            <person name="Cros-Aarteil S."/>
            <person name="Calhoun S."/>
            <person name="Haridas S."/>
            <person name="Kuo A."/>
            <person name="Mondo S."/>
            <person name="Pangilinan J."/>
            <person name="Riley R."/>
            <person name="LaButti K."/>
            <person name="Andreopoulos B."/>
            <person name="Lipzen A."/>
            <person name="Chen C."/>
            <person name="Yan M."/>
            <person name="Daum C."/>
            <person name="Ng V."/>
            <person name="Clum A."/>
            <person name="Steindorff A."/>
            <person name="Ohm R.A."/>
            <person name="Martin F."/>
            <person name="Silar P."/>
            <person name="Natvig D.O."/>
            <person name="Lalanne C."/>
            <person name="Gautier V."/>
            <person name="Ament-Velasquez S.L."/>
            <person name="Kruys A."/>
            <person name="Hutchinson M.I."/>
            <person name="Powell A.J."/>
            <person name="Barry K."/>
            <person name="Miller A.N."/>
            <person name="Grigoriev I.V."/>
            <person name="Debuchy R."/>
            <person name="Gladieux P."/>
            <person name="Hiltunen Thoren M."/>
            <person name="Johannesson H."/>
        </authorList>
    </citation>
    <scope>NUCLEOTIDE SEQUENCE</scope>
    <source>
        <strain evidence="2">CBS 731.68</strain>
    </source>
</reference>
<name>A0AAN6U1V7_9PEZI</name>